<evidence type="ECO:0000256" key="7">
    <source>
        <dbReference type="ARBA" id="ARBA00022692"/>
    </source>
</evidence>
<keyword evidence="4 12" id="KW-0444">Lipid biosynthesis</keyword>
<dbReference type="GO" id="GO:0009103">
    <property type="term" value="P:lipopolysaccharide biosynthetic process"/>
    <property type="evidence" value="ECO:0007669"/>
    <property type="project" value="UniProtKB-UniRule"/>
</dbReference>
<dbReference type="InterPro" id="IPR037185">
    <property type="entry name" value="EmrE-like"/>
</dbReference>
<protein>
    <recommendedName>
        <fullName evidence="12">Probable 4-amino-4-deoxy-L-arabinose-phosphoundecaprenol flippase subunit ArnE</fullName>
        <shortName evidence="12">L-Ara4N-phosphoundecaprenol flippase subunit ArnE</shortName>
    </recommendedName>
    <alternativeName>
        <fullName evidence="12">Undecaprenyl phosphate-aminoarabinose flippase subunit ArnE</fullName>
    </alternativeName>
</protein>
<evidence type="ECO:0000256" key="8">
    <source>
        <dbReference type="ARBA" id="ARBA00022985"/>
    </source>
</evidence>
<reference evidence="14 15" key="1">
    <citation type="submission" date="2019-03" db="EMBL/GenBank/DDBJ databases">
        <title>Genomic Encyclopedia of Type Strains, Phase IV (KMG-IV): sequencing the most valuable type-strain genomes for metagenomic binning, comparative biology and taxonomic classification.</title>
        <authorList>
            <person name="Goeker M."/>
        </authorList>
    </citation>
    <scope>NUCLEOTIDE SEQUENCE [LARGE SCALE GENOMIC DNA]</scope>
    <source>
        <strain evidence="14 15">DSM 19580</strain>
    </source>
</reference>
<dbReference type="EMBL" id="SMCR01000002">
    <property type="protein sequence ID" value="TCV98921.1"/>
    <property type="molecule type" value="Genomic_DNA"/>
</dbReference>
<organism evidence="14 15">
    <name type="scientific">Biostraticola tofi</name>
    <dbReference type="NCBI Taxonomy" id="466109"/>
    <lineage>
        <taxon>Bacteria</taxon>
        <taxon>Pseudomonadati</taxon>
        <taxon>Pseudomonadota</taxon>
        <taxon>Gammaproteobacteria</taxon>
        <taxon>Enterobacterales</taxon>
        <taxon>Bruguierivoracaceae</taxon>
        <taxon>Biostraticola</taxon>
    </lineage>
</organism>
<keyword evidence="6 12" id="KW-0441">Lipid A biosynthesis</keyword>
<dbReference type="AlphaFoldDB" id="A0A4R3Z1P3"/>
<comment type="pathway">
    <text evidence="12">Bacterial outer membrane biogenesis; lipopolysaccharide biosynthesis.</text>
</comment>
<name>A0A4R3Z1P3_9GAMM</name>
<feature type="domain" description="EamA" evidence="13">
    <location>
        <begin position="8"/>
        <end position="108"/>
    </location>
</feature>
<proteinExistence type="inferred from homology"/>
<keyword evidence="11 12" id="KW-0472">Membrane</keyword>
<evidence type="ECO:0000256" key="9">
    <source>
        <dbReference type="ARBA" id="ARBA00022989"/>
    </source>
</evidence>
<dbReference type="GO" id="GO:0009245">
    <property type="term" value="P:lipid A biosynthetic process"/>
    <property type="evidence" value="ECO:0007669"/>
    <property type="project" value="UniProtKB-UniRule"/>
</dbReference>
<dbReference type="Pfam" id="PF00892">
    <property type="entry name" value="EamA"/>
    <property type="match status" value="1"/>
</dbReference>
<evidence type="ECO:0000259" key="13">
    <source>
        <dbReference type="Pfam" id="PF00892"/>
    </source>
</evidence>
<dbReference type="Proteomes" id="UP000295719">
    <property type="component" value="Unassembled WGS sequence"/>
</dbReference>
<dbReference type="Gene3D" id="1.10.3730.20">
    <property type="match status" value="1"/>
</dbReference>
<evidence type="ECO:0000313" key="14">
    <source>
        <dbReference type="EMBL" id="TCV98921.1"/>
    </source>
</evidence>
<evidence type="ECO:0000313" key="15">
    <source>
        <dbReference type="Proteomes" id="UP000295719"/>
    </source>
</evidence>
<dbReference type="PANTHER" id="PTHR30561:SF23">
    <property type="entry name" value="4-AMINO-4-DEOXY-L-ARABINOSE-PHOSPHOUNDECAPRENOL FLIPPASE SUBUNIT ARNE-RELATED"/>
    <property type="match status" value="1"/>
</dbReference>
<dbReference type="UniPathway" id="UPA00030"/>
<evidence type="ECO:0000256" key="6">
    <source>
        <dbReference type="ARBA" id="ARBA00022556"/>
    </source>
</evidence>
<dbReference type="NCBIfam" id="NF011625">
    <property type="entry name" value="PRK15051.1"/>
    <property type="match status" value="1"/>
</dbReference>
<dbReference type="InterPro" id="IPR000620">
    <property type="entry name" value="EamA_dom"/>
</dbReference>
<dbReference type="InterPro" id="IPR022883">
    <property type="entry name" value="Flippase_ArnE"/>
</dbReference>
<evidence type="ECO:0000256" key="5">
    <source>
        <dbReference type="ARBA" id="ARBA00022519"/>
    </source>
</evidence>
<keyword evidence="7 12" id="KW-0812">Transmembrane</keyword>
<dbReference type="GO" id="GO:1901505">
    <property type="term" value="F:carbohydrate derivative transmembrane transporter activity"/>
    <property type="evidence" value="ECO:0007669"/>
    <property type="project" value="InterPro"/>
</dbReference>
<dbReference type="OrthoDB" id="6058674at2"/>
<dbReference type="RefSeq" id="WP_131864315.1">
    <property type="nucleotide sequence ID" value="NZ_SMCR01000002.1"/>
</dbReference>
<keyword evidence="2 12" id="KW-0813">Transport</keyword>
<feature type="transmembrane region" description="Helical" evidence="12">
    <location>
        <begin position="92"/>
        <end position="110"/>
    </location>
</feature>
<comment type="subcellular location">
    <subcellularLocation>
        <location evidence="12">Cell inner membrane</location>
        <topology evidence="12">Multi-pass membrane protein</topology>
    </subcellularLocation>
    <subcellularLocation>
        <location evidence="1">Cell membrane</location>
        <topology evidence="1">Multi-pass membrane protein</topology>
    </subcellularLocation>
</comment>
<comment type="function">
    <text evidence="12">Translocates 4-amino-4-deoxy-L-arabinose-phosphoundecaprenol (alpha-L-Ara4N-phosphoundecaprenol) from the cytoplasmic to the periplasmic side of the inner membrane.</text>
</comment>
<dbReference type="FunFam" id="1.10.3730.20:FF:000002">
    <property type="entry name" value="Probable 4-amino-4-deoxy-L-arabinose-phosphoundecaprenol flippase subunit ArnE"/>
    <property type="match status" value="1"/>
</dbReference>
<dbReference type="HAMAP" id="MF_01869">
    <property type="entry name" value="Flippase_ArnE"/>
    <property type="match status" value="1"/>
</dbReference>
<feature type="transmembrane region" description="Helical" evidence="12">
    <location>
        <begin position="66"/>
        <end position="86"/>
    </location>
</feature>
<evidence type="ECO:0000256" key="3">
    <source>
        <dbReference type="ARBA" id="ARBA00022475"/>
    </source>
</evidence>
<keyword evidence="3 12" id="KW-1003">Cell membrane</keyword>
<feature type="transmembrane region" description="Helical" evidence="12">
    <location>
        <begin position="40"/>
        <end position="59"/>
    </location>
</feature>
<evidence type="ECO:0000256" key="11">
    <source>
        <dbReference type="ARBA" id="ARBA00023136"/>
    </source>
</evidence>
<dbReference type="SUPFAM" id="SSF103481">
    <property type="entry name" value="Multidrug resistance efflux transporter EmrE"/>
    <property type="match status" value="1"/>
</dbReference>
<dbReference type="InterPro" id="IPR000390">
    <property type="entry name" value="Small_drug/metabolite_transptr"/>
</dbReference>
<evidence type="ECO:0000256" key="12">
    <source>
        <dbReference type="HAMAP-Rule" id="MF_01869"/>
    </source>
</evidence>
<sequence>MTGYVLLVLVSLLTCAGQLCQKQAAESWRVWPGTKKVLRWLAAALVLLASAMVLWLAVLQRLPISIAYPLLSLNFVLITLCAKWFFGETTTWRHWAGVGTIISGILLMCWPD</sequence>
<gene>
    <name evidence="12" type="primary">arnE</name>
    <name evidence="14" type="ORF">EDC52_102244</name>
</gene>
<keyword evidence="8 12" id="KW-0448">Lipopolysaccharide biosynthesis</keyword>
<accession>A0A4R3Z1P3</accession>
<evidence type="ECO:0000256" key="10">
    <source>
        <dbReference type="ARBA" id="ARBA00023098"/>
    </source>
</evidence>
<keyword evidence="10 12" id="KW-0443">Lipid metabolism</keyword>
<dbReference type="GO" id="GO:0005886">
    <property type="term" value="C:plasma membrane"/>
    <property type="evidence" value="ECO:0007669"/>
    <property type="project" value="UniProtKB-SubCell"/>
</dbReference>
<comment type="caution">
    <text evidence="14">The sequence shown here is derived from an EMBL/GenBank/DDBJ whole genome shotgun (WGS) entry which is preliminary data.</text>
</comment>
<keyword evidence="15" id="KW-1185">Reference proteome</keyword>
<keyword evidence="5 12" id="KW-0997">Cell inner membrane</keyword>
<comment type="subunit">
    <text evidence="12">Heterodimer of ArnE and ArnF.</text>
</comment>
<evidence type="ECO:0000256" key="1">
    <source>
        <dbReference type="ARBA" id="ARBA00004651"/>
    </source>
</evidence>
<dbReference type="PANTHER" id="PTHR30561">
    <property type="entry name" value="SMR FAMILY PROTON-DEPENDENT DRUG EFFLUX TRANSPORTER SUGE"/>
    <property type="match status" value="1"/>
</dbReference>
<evidence type="ECO:0000256" key="4">
    <source>
        <dbReference type="ARBA" id="ARBA00022516"/>
    </source>
</evidence>
<comment type="similarity">
    <text evidence="12">Belongs to the ArnE family.</text>
</comment>
<evidence type="ECO:0000256" key="2">
    <source>
        <dbReference type="ARBA" id="ARBA00022448"/>
    </source>
</evidence>
<keyword evidence="9 12" id="KW-1133">Transmembrane helix</keyword>